<accession>A0A3N4LM78</accession>
<dbReference type="PROSITE" id="PS50097">
    <property type="entry name" value="BTB"/>
    <property type="match status" value="1"/>
</dbReference>
<name>A0A3N4LM78_9PEZI</name>
<evidence type="ECO:0000313" key="3">
    <source>
        <dbReference type="Proteomes" id="UP000267821"/>
    </source>
</evidence>
<sequence length="364" mass="40164">MKPRSFFLRSDVFKVVLKDAISESQDSSSLTATKSDSGNPEYFIHKTLLSSLSPELDKHINNDMKEGRENLIELSEVDEPTIEAFLEWAYFQDYQPAILAPKSTAALLYHSKIYVLADRFNIPLLKDLAFLKITALLEELGMVAKRTDLVAMVTAVTYAYDNLLVHSGKPSVSGSTLERLLQYFTQYISWALDAFRSNDGFKKLLVSNSDFAEALVVSCSPARAPPWIMDIIKGASKATSKNSETIILTTSTDNNHILYRKCSCGYTGVMGVQCASCARFDDQVGTDVECYGKLLGTFGAGRISGTQNGVRYQIPTIQSTGRFTLRAMGIAPPNYVWVICGAQSVTHGVTIRVLELSSVLPNFE</sequence>
<reference evidence="2 3" key="1">
    <citation type="journal article" date="2018" name="Nat. Ecol. Evol.">
        <title>Pezizomycetes genomes reveal the molecular basis of ectomycorrhizal truffle lifestyle.</title>
        <authorList>
            <person name="Murat C."/>
            <person name="Payen T."/>
            <person name="Noel B."/>
            <person name="Kuo A."/>
            <person name="Morin E."/>
            <person name="Chen J."/>
            <person name="Kohler A."/>
            <person name="Krizsan K."/>
            <person name="Balestrini R."/>
            <person name="Da Silva C."/>
            <person name="Montanini B."/>
            <person name="Hainaut M."/>
            <person name="Levati E."/>
            <person name="Barry K.W."/>
            <person name="Belfiori B."/>
            <person name="Cichocki N."/>
            <person name="Clum A."/>
            <person name="Dockter R.B."/>
            <person name="Fauchery L."/>
            <person name="Guy J."/>
            <person name="Iotti M."/>
            <person name="Le Tacon F."/>
            <person name="Lindquist E.A."/>
            <person name="Lipzen A."/>
            <person name="Malagnac F."/>
            <person name="Mello A."/>
            <person name="Molinier V."/>
            <person name="Miyauchi S."/>
            <person name="Poulain J."/>
            <person name="Riccioni C."/>
            <person name="Rubini A."/>
            <person name="Sitrit Y."/>
            <person name="Splivallo R."/>
            <person name="Traeger S."/>
            <person name="Wang M."/>
            <person name="Zifcakova L."/>
            <person name="Wipf D."/>
            <person name="Zambonelli A."/>
            <person name="Paolocci F."/>
            <person name="Nowrousian M."/>
            <person name="Ottonello S."/>
            <person name="Baldrian P."/>
            <person name="Spatafora J.W."/>
            <person name="Henrissat B."/>
            <person name="Nagy L.G."/>
            <person name="Aury J.M."/>
            <person name="Wincker P."/>
            <person name="Grigoriev I.V."/>
            <person name="Bonfante P."/>
            <person name="Martin F.M."/>
        </authorList>
    </citation>
    <scope>NUCLEOTIDE SEQUENCE [LARGE SCALE GENOMIC DNA]</scope>
    <source>
        <strain evidence="2 3">ATCC MYA-4762</strain>
    </source>
</reference>
<keyword evidence="3" id="KW-1185">Reference proteome</keyword>
<dbReference type="Pfam" id="PF00651">
    <property type="entry name" value="BTB"/>
    <property type="match status" value="1"/>
</dbReference>
<dbReference type="InParanoid" id="A0A3N4LM78"/>
<feature type="domain" description="BTB" evidence="1">
    <location>
        <begin position="26"/>
        <end position="90"/>
    </location>
</feature>
<dbReference type="EMBL" id="ML121544">
    <property type="protein sequence ID" value="RPB23930.1"/>
    <property type="molecule type" value="Genomic_DNA"/>
</dbReference>
<evidence type="ECO:0000313" key="2">
    <source>
        <dbReference type="EMBL" id="RPB23930.1"/>
    </source>
</evidence>
<dbReference type="Gene3D" id="3.30.710.10">
    <property type="entry name" value="Potassium Channel Kv1.1, Chain A"/>
    <property type="match status" value="1"/>
</dbReference>
<dbReference type="AlphaFoldDB" id="A0A3N4LM78"/>
<gene>
    <name evidence="2" type="ORF">L211DRAFT_825127</name>
</gene>
<dbReference type="SUPFAM" id="SSF54695">
    <property type="entry name" value="POZ domain"/>
    <property type="match status" value="1"/>
</dbReference>
<organism evidence="2 3">
    <name type="scientific">Terfezia boudieri ATCC MYA-4762</name>
    <dbReference type="NCBI Taxonomy" id="1051890"/>
    <lineage>
        <taxon>Eukaryota</taxon>
        <taxon>Fungi</taxon>
        <taxon>Dikarya</taxon>
        <taxon>Ascomycota</taxon>
        <taxon>Pezizomycotina</taxon>
        <taxon>Pezizomycetes</taxon>
        <taxon>Pezizales</taxon>
        <taxon>Pezizaceae</taxon>
        <taxon>Terfezia</taxon>
    </lineage>
</organism>
<dbReference type="OrthoDB" id="6359816at2759"/>
<dbReference type="InterPro" id="IPR011333">
    <property type="entry name" value="SKP1/BTB/POZ_sf"/>
</dbReference>
<dbReference type="PANTHER" id="PTHR47843:SF2">
    <property type="entry name" value="BTB DOMAIN-CONTAINING PROTEIN"/>
    <property type="match status" value="1"/>
</dbReference>
<protein>
    <recommendedName>
        <fullName evidence="1">BTB domain-containing protein</fullName>
    </recommendedName>
</protein>
<evidence type="ECO:0000259" key="1">
    <source>
        <dbReference type="PROSITE" id="PS50097"/>
    </source>
</evidence>
<dbReference type="Proteomes" id="UP000267821">
    <property type="component" value="Unassembled WGS sequence"/>
</dbReference>
<proteinExistence type="predicted"/>
<dbReference type="InterPro" id="IPR000210">
    <property type="entry name" value="BTB/POZ_dom"/>
</dbReference>
<dbReference type="PANTHER" id="PTHR47843">
    <property type="entry name" value="BTB DOMAIN-CONTAINING PROTEIN-RELATED"/>
    <property type="match status" value="1"/>
</dbReference>